<evidence type="ECO:0000256" key="5">
    <source>
        <dbReference type="ARBA" id="ARBA00023128"/>
    </source>
</evidence>
<keyword evidence="3" id="KW-0999">Mitochondrion inner membrane</keyword>
<protein>
    <recommendedName>
        <fullName evidence="9">J domain-containing protein</fullName>
    </recommendedName>
</protein>
<evidence type="ECO:0000256" key="8">
    <source>
        <dbReference type="SAM" id="Phobius"/>
    </source>
</evidence>
<proteinExistence type="inferred from homology"/>
<keyword evidence="6 8" id="KW-0472">Membrane</keyword>
<dbReference type="GO" id="GO:0001671">
    <property type="term" value="F:ATPase activator activity"/>
    <property type="evidence" value="ECO:0007669"/>
    <property type="project" value="TreeGrafter"/>
</dbReference>
<reference evidence="10" key="1">
    <citation type="submission" date="2021-01" db="EMBL/GenBank/DDBJ databases">
        <authorList>
            <person name="Corre E."/>
            <person name="Pelletier E."/>
            <person name="Niang G."/>
            <person name="Scheremetjew M."/>
            <person name="Finn R."/>
            <person name="Kale V."/>
            <person name="Holt S."/>
            <person name="Cochrane G."/>
            <person name="Meng A."/>
            <person name="Brown T."/>
            <person name="Cohen L."/>
        </authorList>
    </citation>
    <scope>NUCLEOTIDE SEQUENCE</scope>
    <source>
        <strain evidence="10">CCMP3276</strain>
    </source>
</reference>
<dbReference type="InterPro" id="IPR001623">
    <property type="entry name" value="DnaJ_domain"/>
</dbReference>
<evidence type="ECO:0000256" key="7">
    <source>
        <dbReference type="ARBA" id="ARBA00038105"/>
    </source>
</evidence>
<dbReference type="GO" id="GO:0030150">
    <property type="term" value="P:protein import into mitochondrial matrix"/>
    <property type="evidence" value="ECO:0007669"/>
    <property type="project" value="TreeGrafter"/>
</dbReference>
<sequence length="121" mass="12737">MATPIIAGAAVAGAAMLGRAVLLAVRRGGGEAVSMAAKMGGKELPRVPRAFLGGFEPDMSRREALLILGLREGSTRDQIRAAHRRMMRLNHPDTGGSQVLATKVNEAKDYLLSGKRGSSVL</sequence>
<dbReference type="EMBL" id="HBFE01001447">
    <property type="protein sequence ID" value="CAD8724921.1"/>
    <property type="molecule type" value="Transcribed_RNA"/>
</dbReference>
<accession>A0A7S0XJ86</accession>
<dbReference type="PANTHER" id="PTHR12763:SF28">
    <property type="entry name" value="GEO10507P1-RELATED"/>
    <property type="match status" value="1"/>
</dbReference>
<evidence type="ECO:0000259" key="9">
    <source>
        <dbReference type="PROSITE" id="PS50076"/>
    </source>
</evidence>
<dbReference type="FunFam" id="1.10.287.110:FF:000001">
    <property type="entry name" value="Import inner membrane translocase subunit tim14"/>
    <property type="match status" value="1"/>
</dbReference>
<name>A0A7S0XJ86_9RHOD</name>
<comment type="subcellular location">
    <subcellularLocation>
        <location evidence="1">Mitochondrion inner membrane</location>
        <topology evidence="1">Single-pass membrane protein</topology>
    </subcellularLocation>
</comment>
<feature type="domain" description="J" evidence="9">
    <location>
        <begin position="63"/>
        <end position="116"/>
    </location>
</feature>
<evidence type="ECO:0000256" key="2">
    <source>
        <dbReference type="ARBA" id="ARBA00022692"/>
    </source>
</evidence>
<evidence type="ECO:0000256" key="1">
    <source>
        <dbReference type="ARBA" id="ARBA00004434"/>
    </source>
</evidence>
<gene>
    <name evidence="10" type="ORF">EMAD1354_LOCUS998</name>
</gene>
<keyword evidence="2 8" id="KW-0812">Transmembrane</keyword>
<dbReference type="SUPFAM" id="SSF46565">
    <property type="entry name" value="Chaperone J-domain"/>
    <property type="match status" value="1"/>
</dbReference>
<organism evidence="10">
    <name type="scientific">Erythrolobus madagascarensis</name>
    <dbReference type="NCBI Taxonomy" id="708628"/>
    <lineage>
        <taxon>Eukaryota</taxon>
        <taxon>Rhodophyta</taxon>
        <taxon>Bangiophyceae</taxon>
        <taxon>Porphyridiales</taxon>
        <taxon>Porphyridiaceae</taxon>
        <taxon>Erythrolobus</taxon>
    </lineage>
</organism>
<keyword evidence="5" id="KW-0496">Mitochondrion</keyword>
<dbReference type="SMART" id="SM00271">
    <property type="entry name" value="DnaJ"/>
    <property type="match status" value="1"/>
</dbReference>
<dbReference type="InterPro" id="IPR036869">
    <property type="entry name" value="J_dom_sf"/>
</dbReference>
<keyword evidence="4 8" id="KW-1133">Transmembrane helix</keyword>
<evidence type="ECO:0000256" key="3">
    <source>
        <dbReference type="ARBA" id="ARBA00022792"/>
    </source>
</evidence>
<dbReference type="CDD" id="cd06257">
    <property type="entry name" value="DnaJ"/>
    <property type="match status" value="1"/>
</dbReference>
<feature type="transmembrane region" description="Helical" evidence="8">
    <location>
        <begin position="6"/>
        <end position="25"/>
    </location>
</feature>
<evidence type="ECO:0000313" key="10">
    <source>
        <dbReference type="EMBL" id="CAD8724921.1"/>
    </source>
</evidence>
<comment type="similarity">
    <text evidence="7">Belongs to the TIM14 family.</text>
</comment>
<evidence type="ECO:0000256" key="6">
    <source>
        <dbReference type="ARBA" id="ARBA00023136"/>
    </source>
</evidence>
<dbReference type="AlphaFoldDB" id="A0A7S0XJ86"/>
<evidence type="ECO:0000256" key="4">
    <source>
        <dbReference type="ARBA" id="ARBA00022989"/>
    </source>
</evidence>
<dbReference type="PANTHER" id="PTHR12763">
    <property type="match status" value="1"/>
</dbReference>
<dbReference type="GO" id="GO:0001405">
    <property type="term" value="C:PAM complex, Tim23 associated import motor"/>
    <property type="evidence" value="ECO:0007669"/>
    <property type="project" value="TreeGrafter"/>
</dbReference>
<dbReference type="PROSITE" id="PS50076">
    <property type="entry name" value="DNAJ_2"/>
    <property type="match status" value="1"/>
</dbReference>
<dbReference type="Gene3D" id="1.10.287.110">
    <property type="entry name" value="DnaJ domain"/>
    <property type="match status" value="1"/>
</dbReference>